<name>A0ABW4E796_9LACO</name>
<sequence>MTEHNLHFDDHVLEKIVALTAQEIPGVYRLEGNLITNVADKLRKTPNQTKGVAIDMPDDDHVQVTLDAILHYGQAAQDVFAEVTEAITERVLELTGLTVDKIDMTVKDMLTDAEIAEQENKDRDQTDAKADPKAEKTAPAMA</sequence>
<dbReference type="Pfam" id="PF03780">
    <property type="entry name" value="Asp23"/>
    <property type="match status" value="1"/>
</dbReference>
<organism evidence="4 5">
    <name type="scientific">Lacticaseibacillus baoqingensis</name>
    <dbReference type="NCBI Taxonomy" id="2486013"/>
    <lineage>
        <taxon>Bacteria</taxon>
        <taxon>Bacillati</taxon>
        <taxon>Bacillota</taxon>
        <taxon>Bacilli</taxon>
        <taxon>Lactobacillales</taxon>
        <taxon>Lactobacillaceae</taxon>
        <taxon>Lacticaseibacillus</taxon>
    </lineage>
</organism>
<dbReference type="Proteomes" id="UP001597252">
    <property type="component" value="Unassembled WGS sequence"/>
</dbReference>
<dbReference type="InterPro" id="IPR005531">
    <property type="entry name" value="Asp23"/>
</dbReference>
<reference evidence="5" key="1">
    <citation type="journal article" date="2019" name="Int. J. Syst. Evol. Microbiol.">
        <title>The Global Catalogue of Microorganisms (GCM) 10K type strain sequencing project: providing services to taxonomists for standard genome sequencing and annotation.</title>
        <authorList>
            <consortium name="The Broad Institute Genomics Platform"/>
            <consortium name="The Broad Institute Genome Sequencing Center for Infectious Disease"/>
            <person name="Wu L."/>
            <person name="Ma J."/>
        </authorList>
    </citation>
    <scope>NUCLEOTIDE SEQUENCE [LARGE SCALE GENOMIC DNA]</scope>
    <source>
        <strain evidence="5">CCM 8903</strain>
    </source>
</reference>
<evidence type="ECO:0000313" key="5">
    <source>
        <dbReference type="Proteomes" id="UP001597252"/>
    </source>
</evidence>
<dbReference type="PANTHER" id="PTHR34297:SF3">
    <property type="entry name" value="ALKALINE SHOCK PROTEIN 23"/>
    <property type="match status" value="1"/>
</dbReference>
<accession>A0ABW4E796</accession>
<dbReference type="RefSeq" id="WP_164508557.1">
    <property type="nucleotide sequence ID" value="NZ_JBHTON010000021.1"/>
</dbReference>
<feature type="region of interest" description="Disordered" evidence="3">
    <location>
        <begin position="115"/>
        <end position="142"/>
    </location>
</feature>
<feature type="compositionally biased region" description="Basic and acidic residues" evidence="3">
    <location>
        <begin position="118"/>
        <end position="136"/>
    </location>
</feature>
<proteinExistence type="inferred from homology"/>
<evidence type="ECO:0000313" key="4">
    <source>
        <dbReference type="EMBL" id="MFD1485118.1"/>
    </source>
</evidence>
<gene>
    <name evidence="4" type="ORF">ACFQ5J_07740</name>
</gene>
<evidence type="ECO:0000256" key="3">
    <source>
        <dbReference type="SAM" id="MobiDB-lite"/>
    </source>
</evidence>
<keyword evidence="5" id="KW-1185">Reference proteome</keyword>
<protein>
    <recommendedName>
        <fullName evidence="2">Stress response regulator gls24 homolog</fullName>
    </recommendedName>
</protein>
<dbReference type="PANTHER" id="PTHR34297">
    <property type="entry name" value="HYPOTHETICAL CYTOSOLIC PROTEIN-RELATED"/>
    <property type="match status" value="1"/>
</dbReference>
<evidence type="ECO:0000256" key="2">
    <source>
        <dbReference type="ARBA" id="ARBA00039575"/>
    </source>
</evidence>
<dbReference type="EMBL" id="JBHTON010000021">
    <property type="protein sequence ID" value="MFD1485118.1"/>
    <property type="molecule type" value="Genomic_DNA"/>
</dbReference>
<comment type="similarity">
    <text evidence="1">Belongs to the asp23 family.</text>
</comment>
<evidence type="ECO:0000256" key="1">
    <source>
        <dbReference type="ARBA" id="ARBA00005721"/>
    </source>
</evidence>
<comment type="caution">
    <text evidence="4">The sequence shown here is derived from an EMBL/GenBank/DDBJ whole genome shotgun (WGS) entry which is preliminary data.</text>
</comment>